<dbReference type="OrthoDB" id="2342708at2759"/>
<dbReference type="Proteomes" id="UP000789405">
    <property type="component" value="Unassembled WGS sequence"/>
</dbReference>
<keyword evidence="3" id="KW-1185">Reference proteome</keyword>
<evidence type="ECO:0000256" key="1">
    <source>
        <dbReference type="SAM" id="Coils"/>
    </source>
</evidence>
<name>A0A9N9P4Z4_9GLOM</name>
<protein>
    <submittedName>
        <fullName evidence="2">11716_t:CDS:1</fullName>
    </submittedName>
</protein>
<proteinExistence type="predicted"/>
<dbReference type="AlphaFoldDB" id="A0A9N9P4Z4"/>
<reference evidence="2" key="1">
    <citation type="submission" date="2021-06" db="EMBL/GenBank/DDBJ databases">
        <authorList>
            <person name="Kallberg Y."/>
            <person name="Tangrot J."/>
            <person name="Rosling A."/>
        </authorList>
    </citation>
    <scope>NUCLEOTIDE SEQUENCE</scope>
    <source>
        <strain evidence="2">MA453B</strain>
    </source>
</reference>
<gene>
    <name evidence="2" type="ORF">DERYTH_LOCUS20822</name>
</gene>
<keyword evidence="1" id="KW-0175">Coiled coil</keyword>
<comment type="caution">
    <text evidence="2">The sequence shown here is derived from an EMBL/GenBank/DDBJ whole genome shotgun (WGS) entry which is preliminary data.</text>
</comment>
<evidence type="ECO:0000313" key="3">
    <source>
        <dbReference type="Proteomes" id="UP000789405"/>
    </source>
</evidence>
<sequence>MSSKFDELRQKKNARIKAENMELRRELNSRNNELKKTVADSSAKIGKLNAKIVELEKYKSAINKLDSDMDQCDKKLPEGGSDISDREINVFLKYKKKTLEIFNHAARKSDSIGLVPLGPRTSMIEHLAQLCDKALIAEECTLEANQEEIFCWHYYGRNFVFQLKALCDKVKR</sequence>
<feature type="coiled-coil region" evidence="1">
    <location>
        <begin position="13"/>
        <end position="75"/>
    </location>
</feature>
<feature type="non-terminal residue" evidence="2">
    <location>
        <position position="172"/>
    </location>
</feature>
<organism evidence="2 3">
    <name type="scientific">Dentiscutata erythropus</name>
    <dbReference type="NCBI Taxonomy" id="1348616"/>
    <lineage>
        <taxon>Eukaryota</taxon>
        <taxon>Fungi</taxon>
        <taxon>Fungi incertae sedis</taxon>
        <taxon>Mucoromycota</taxon>
        <taxon>Glomeromycotina</taxon>
        <taxon>Glomeromycetes</taxon>
        <taxon>Diversisporales</taxon>
        <taxon>Gigasporaceae</taxon>
        <taxon>Dentiscutata</taxon>
    </lineage>
</organism>
<evidence type="ECO:0000313" key="2">
    <source>
        <dbReference type="EMBL" id="CAG8788060.1"/>
    </source>
</evidence>
<dbReference type="EMBL" id="CAJVPY010025324">
    <property type="protein sequence ID" value="CAG8788060.1"/>
    <property type="molecule type" value="Genomic_DNA"/>
</dbReference>
<accession>A0A9N9P4Z4</accession>